<dbReference type="PANTHER" id="PTHR33778:SF1">
    <property type="entry name" value="MAGNESIUM TRANSPORTER YHID-RELATED"/>
    <property type="match status" value="1"/>
</dbReference>
<name>A0ABS8JI18_9GAMM</name>
<organism evidence="9 10">
    <name type="scientific">Noviluteimonas lactosilytica</name>
    <dbReference type="NCBI Taxonomy" id="2888523"/>
    <lineage>
        <taxon>Bacteria</taxon>
        <taxon>Pseudomonadati</taxon>
        <taxon>Pseudomonadota</taxon>
        <taxon>Gammaproteobacteria</taxon>
        <taxon>Lysobacterales</taxon>
        <taxon>Lysobacteraceae</taxon>
        <taxon>Noviluteimonas</taxon>
    </lineage>
</organism>
<keyword evidence="4 7" id="KW-0812">Transmembrane</keyword>
<dbReference type="Proteomes" id="UP001165293">
    <property type="component" value="Unassembled WGS sequence"/>
</dbReference>
<dbReference type="InterPro" id="IPR049177">
    <property type="entry name" value="MgtC_SapB_SrpB_YhiD_N"/>
</dbReference>
<evidence type="ECO:0000256" key="1">
    <source>
        <dbReference type="ARBA" id="ARBA00004651"/>
    </source>
</evidence>
<evidence type="ECO:0000256" key="3">
    <source>
        <dbReference type="ARBA" id="ARBA00022475"/>
    </source>
</evidence>
<evidence type="ECO:0000256" key="2">
    <source>
        <dbReference type="ARBA" id="ARBA00009298"/>
    </source>
</evidence>
<feature type="transmembrane region" description="Helical" evidence="7">
    <location>
        <begin position="6"/>
        <end position="27"/>
    </location>
</feature>
<evidence type="ECO:0000313" key="10">
    <source>
        <dbReference type="Proteomes" id="UP001165293"/>
    </source>
</evidence>
<feature type="transmembrane region" description="Helical" evidence="7">
    <location>
        <begin position="39"/>
        <end position="58"/>
    </location>
</feature>
<dbReference type="InterPro" id="IPR003416">
    <property type="entry name" value="MgtC/SapB/SrpB/YhiD_fam"/>
</dbReference>
<keyword evidence="6 7" id="KW-0472">Membrane</keyword>
<accession>A0ABS8JI18</accession>
<keyword evidence="10" id="KW-1185">Reference proteome</keyword>
<dbReference type="PANTHER" id="PTHR33778">
    <property type="entry name" value="PROTEIN MGTC"/>
    <property type="match status" value="1"/>
</dbReference>
<gene>
    <name evidence="9" type="ORF">LK996_09210</name>
</gene>
<evidence type="ECO:0000313" key="9">
    <source>
        <dbReference type="EMBL" id="MCC8363252.1"/>
    </source>
</evidence>
<dbReference type="EMBL" id="JAJGAK010000001">
    <property type="protein sequence ID" value="MCC8363252.1"/>
    <property type="molecule type" value="Genomic_DNA"/>
</dbReference>
<feature type="transmembrane region" description="Helical" evidence="7">
    <location>
        <begin position="78"/>
        <end position="96"/>
    </location>
</feature>
<reference evidence="9" key="1">
    <citation type="submission" date="2021-10" db="EMBL/GenBank/DDBJ databases">
        <authorList>
            <person name="Lyu M."/>
            <person name="Wang X."/>
            <person name="Meng X."/>
            <person name="Xu K."/>
        </authorList>
    </citation>
    <scope>NUCLEOTIDE SEQUENCE</scope>
    <source>
        <strain evidence="9">A6</strain>
    </source>
</reference>
<dbReference type="RefSeq" id="WP_230526794.1">
    <property type="nucleotide sequence ID" value="NZ_JAJGAK010000001.1"/>
</dbReference>
<evidence type="ECO:0000256" key="6">
    <source>
        <dbReference type="ARBA" id="ARBA00023136"/>
    </source>
</evidence>
<feature type="domain" description="MgtC/SapB/SrpB/YhiD N-terminal" evidence="8">
    <location>
        <begin position="17"/>
        <end position="149"/>
    </location>
</feature>
<evidence type="ECO:0000256" key="7">
    <source>
        <dbReference type="RuleBase" id="RU365041"/>
    </source>
</evidence>
<comment type="subcellular location">
    <subcellularLocation>
        <location evidence="7">Cell inner membrane</location>
        <topology evidence="7">Multi-pass membrane protein</topology>
    </subcellularLocation>
    <subcellularLocation>
        <location evidence="1">Cell membrane</location>
        <topology evidence="1">Multi-pass membrane protein</topology>
    </subcellularLocation>
</comment>
<evidence type="ECO:0000256" key="5">
    <source>
        <dbReference type="ARBA" id="ARBA00022989"/>
    </source>
</evidence>
<dbReference type="Pfam" id="PF02308">
    <property type="entry name" value="MgtC"/>
    <property type="match status" value="1"/>
</dbReference>
<sequence length="155" mass="16720">MTGDWHPQWILLLGTMYAMVLGGAIGFEREMKDRPAGFRTHMLVSGAASLLVGLGPLILADPAFAGRASFLRLDPIRLVEATITGVAFIGAGTIFSHRSKEHVAGITTAASLLMVAVIGIVVALRYYLLALLVSAMTLLVLLGLTWVEKKFRRND</sequence>
<protein>
    <recommendedName>
        <fullName evidence="7">Protein MgtC</fullName>
    </recommendedName>
</protein>
<evidence type="ECO:0000259" key="8">
    <source>
        <dbReference type="Pfam" id="PF02308"/>
    </source>
</evidence>
<comment type="similarity">
    <text evidence="2 7">Belongs to the MgtC/SapB family.</text>
</comment>
<proteinExistence type="inferred from homology"/>
<evidence type="ECO:0000256" key="4">
    <source>
        <dbReference type="ARBA" id="ARBA00022692"/>
    </source>
</evidence>
<keyword evidence="3" id="KW-1003">Cell membrane</keyword>
<dbReference type="PRINTS" id="PR01837">
    <property type="entry name" value="MGTCSAPBPROT"/>
</dbReference>
<feature type="transmembrane region" description="Helical" evidence="7">
    <location>
        <begin position="128"/>
        <end position="147"/>
    </location>
</feature>
<keyword evidence="5 7" id="KW-1133">Transmembrane helix</keyword>
<feature type="transmembrane region" description="Helical" evidence="7">
    <location>
        <begin position="103"/>
        <end position="122"/>
    </location>
</feature>
<comment type="caution">
    <text evidence="9">The sequence shown here is derived from an EMBL/GenBank/DDBJ whole genome shotgun (WGS) entry which is preliminary data.</text>
</comment>
<keyword evidence="7" id="KW-0997">Cell inner membrane</keyword>